<feature type="domain" description="Cupin type-2" evidence="1">
    <location>
        <begin position="28"/>
        <end position="92"/>
    </location>
</feature>
<evidence type="ECO:0000259" key="1">
    <source>
        <dbReference type="Pfam" id="PF07883"/>
    </source>
</evidence>
<dbReference type="SUPFAM" id="SSF51182">
    <property type="entry name" value="RmlC-like cupins"/>
    <property type="match status" value="1"/>
</dbReference>
<dbReference type="InterPro" id="IPR013096">
    <property type="entry name" value="Cupin_2"/>
</dbReference>
<reference evidence="2 3" key="1">
    <citation type="submission" date="2016-10" db="EMBL/GenBank/DDBJ databases">
        <authorList>
            <person name="de Groot N.N."/>
        </authorList>
    </citation>
    <scope>NUCLEOTIDE SEQUENCE [LARGE SCALE GENOMIC DNA]</scope>
    <source>
        <strain evidence="2 3">DSM 21741</strain>
    </source>
</reference>
<dbReference type="Pfam" id="PF07883">
    <property type="entry name" value="Cupin_2"/>
    <property type="match status" value="1"/>
</dbReference>
<dbReference type="AlphaFoldDB" id="A0A1H1T1M5"/>
<gene>
    <name evidence="2" type="ORF">SAMN04488543_1926</name>
</gene>
<evidence type="ECO:0000313" key="2">
    <source>
        <dbReference type="EMBL" id="SDS54048.1"/>
    </source>
</evidence>
<name>A0A1H1T1M5_9ACTN</name>
<dbReference type="Gene3D" id="2.60.120.10">
    <property type="entry name" value="Jelly Rolls"/>
    <property type="match status" value="1"/>
</dbReference>
<accession>A0A1H1T1M5</accession>
<dbReference type="STRING" id="546871.SAMN04488543_1926"/>
<dbReference type="EMBL" id="LT629749">
    <property type="protein sequence ID" value="SDS54048.1"/>
    <property type="molecule type" value="Genomic_DNA"/>
</dbReference>
<organism evidence="2 3">
    <name type="scientific">Friedmanniella luteola</name>
    <dbReference type="NCBI Taxonomy" id="546871"/>
    <lineage>
        <taxon>Bacteria</taxon>
        <taxon>Bacillati</taxon>
        <taxon>Actinomycetota</taxon>
        <taxon>Actinomycetes</taxon>
        <taxon>Propionibacteriales</taxon>
        <taxon>Nocardioidaceae</taxon>
        <taxon>Friedmanniella</taxon>
    </lineage>
</organism>
<dbReference type="Proteomes" id="UP000199092">
    <property type="component" value="Chromosome I"/>
</dbReference>
<dbReference type="RefSeq" id="WP_197677251.1">
    <property type="nucleotide sequence ID" value="NZ_LT629749.1"/>
</dbReference>
<evidence type="ECO:0000313" key="3">
    <source>
        <dbReference type="Proteomes" id="UP000199092"/>
    </source>
</evidence>
<sequence length="150" mass="16800">MVEELSLSAHQTLRVLPSSPGALELESTWLPGGRPPRTHWHPTQREEFEVLEGALTVELAGRPPRVLEPHETLVVPPRTAHRMWNASTEVTRAGWRVTPAQQTEEMFRAIAGGVNPVTAVVLVWRYRRELRLGRPPRASRGKAHERSSGA</sequence>
<dbReference type="InterPro" id="IPR014710">
    <property type="entry name" value="RmlC-like_jellyroll"/>
</dbReference>
<proteinExistence type="predicted"/>
<protein>
    <submittedName>
        <fullName evidence="2">Cupin domain-containing protein</fullName>
    </submittedName>
</protein>
<dbReference type="InterPro" id="IPR011051">
    <property type="entry name" value="RmlC_Cupin_sf"/>
</dbReference>
<dbReference type="CDD" id="cd02208">
    <property type="entry name" value="cupin_RmlC-like"/>
    <property type="match status" value="1"/>
</dbReference>
<keyword evidence="3" id="KW-1185">Reference proteome</keyword>